<comment type="caution">
    <text evidence="1">The sequence shown here is derived from an EMBL/GenBank/DDBJ whole genome shotgun (WGS) entry which is preliminary data.</text>
</comment>
<protein>
    <recommendedName>
        <fullName evidence="3">STAS/SEC14 domain-containing protein</fullName>
    </recommendedName>
</protein>
<name>A0A840BQG7_9RHOO</name>
<dbReference type="RefSeq" id="WP_183638486.1">
    <property type="nucleotide sequence ID" value="NZ_BAABLE010000001.1"/>
</dbReference>
<keyword evidence="2" id="KW-1185">Reference proteome</keyword>
<sequence>MITAELRDNCVEAVVFGELTLADFRQFEAQIEAAIGAGKPLRAFVDLREMAGLTLDAVIEDYRFARRHKNDDGRIAVLTNSDLDSIGAWLEQSLVSADIRLFDDEGMARAWLAGESVA</sequence>
<evidence type="ECO:0000313" key="1">
    <source>
        <dbReference type="EMBL" id="MBB4014934.1"/>
    </source>
</evidence>
<dbReference type="Gene3D" id="3.40.50.10600">
    <property type="entry name" value="SpoIIaa-like domains"/>
    <property type="match status" value="1"/>
</dbReference>
<dbReference type="Proteomes" id="UP000561045">
    <property type="component" value="Unassembled WGS sequence"/>
</dbReference>
<dbReference type="EMBL" id="JACIET010000005">
    <property type="protein sequence ID" value="MBB4014934.1"/>
    <property type="molecule type" value="Genomic_DNA"/>
</dbReference>
<evidence type="ECO:0008006" key="3">
    <source>
        <dbReference type="Google" id="ProtNLM"/>
    </source>
</evidence>
<dbReference type="InterPro" id="IPR021866">
    <property type="entry name" value="SpoIIAA-like"/>
</dbReference>
<gene>
    <name evidence="1" type="ORF">GGR36_004292</name>
</gene>
<proteinExistence type="predicted"/>
<dbReference type="SUPFAM" id="SSF52091">
    <property type="entry name" value="SpoIIaa-like"/>
    <property type="match status" value="1"/>
</dbReference>
<dbReference type="InterPro" id="IPR036513">
    <property type="entry name" value="STAS_dom_sf"/>
</dbReference>
<dbReference type="Pfam" id="PF11964">
    <property type="entry name" value="SpoIIAA-like"/>
    <property type="match status" value="1"/>
</dbReference>
<accession>A0A840BQG7</accession>
<reference evidence="1 2" key="1">
    <citation type="submission" date="2020-08" db="EMBL/GenBank/DDBJ databases">
        <title>Genomic Encyclopedia of Type Strains, Phase IV (KMG-IV): sequencing the most valuable type-strain genomes for metagenomic binning, comparative biology and taxonomic classification.</title>
        <authorList>
            <person name="Goeker M."/>
        </authorList>
    </citation>
    <scope>NUCLEOTIDE SEQUENCE [LARGE SCALE GENOMIC DNA]</scope>
    <source>
        <strain evidence="1 2">DSM 106739</strain>
    </source>
</reference>
<dbReference type="AlphaFoldDB" id="A0A840BQG7"/>
<dbReference type="InterPro" id="IPR038396">
    <property type="entry name" value="SpoIIAA-like_sf"/>
</dbReference>
<evidence type="ECO:0000313" key="2">
    <source>
        <dbReference type="Proteomes" id="UP000561045"/>
    </source>
</evidence>
<organism evidence="1 2">
    <name type="scientific">Niveibacterium umoris</name>
    <dbReference type="NCBI Taxonomy" id="1193620"/>
    <lineage>
        <taxon>Bacteria</taxon>
        <taxon>Pseudomonadati</taxon>
        <taxon>Pseudomonadota</taxon>
        <taxon>Betaproteobacteria</taxon>
        <taxon>Rhodocyclales</taxon>
        <taxon>Rhodocyclaceae</taxon>
        <taxon>Niveibacterium</taxon>
    </lineage>
</organism>